<dbReference type="Proteomes" id="UP001320706">
    <property type="component" value="Unassembled WGS sequence"/>
</dbReference>
<sequence>MTFSPFGNDTSVSDARWVSEPNTRGTYSILLSCISTLLLCIWGAVHMNVPPIGEPKHTQMLRRIGWMFYALLAPEMVAFTALDERRTALKVLSIWKRTFLSEATDNPWYQRALTYLVEIPDRVRLNLQLSSMKDETPVASKFHRNHQWTMAHAHLVVMGALALPYEAEKPFMPADAPIRILTVKGFETLCEHVPGCIPDISEDEVADRNKRDILARLLVCIQATWFLAQCLSRLA</sequence>
<proteinExistence type="predicted"/>
<name>A0ACC3SF79_9PEZI</name>
<keyword evidence="2" id="KW-1185">Reference proteome</keyword>
<protein>
    <submittedName>
        <fullName evidence="1">Uncharacterized protein</fullName>
    </submittedName>
</protein>
<evidence type="ECO:0000313" key="2">
    <source>
        <dbReference type="Proteomes" id="UP001320706"/>
    </source>
</evidence>
<accession>A0ACC3SF79</accession>
<comment type="caution">
    <text evidence="1">The sequence shown here is derived from an EMBL/GenBank/DDBJ whole genome shotgun (WGS) entry which is preliminary data.</text>
</comment>
<organism evidence="1 2">
    <name type="scientific">Zalaria obscura</name>
    <dbReference type="NCBI Taxonomy" id="2024903"/>
    <lineage>
        <taxon>Eukaryota</taxon>
        <taxon>Fungi</taxon>
        <taxon>Dikarya</taxon>
        <taxon>Ascomycota</taxon>
        <taxon>Pezizomycotina</taxon>
        <taxon>Dothideomycetes</taxon>
        <taxon>Dothideomycetidae</taxon>
        <taxon>Dothideales</taxon>
        <taxon>Zalariaceae</taxon>
        <taxon>Zalaria</taxon>
    </lineage>
</organism>
<reference evidence="1" key="1">
    <citation type="submission" date="2024-02" db="EMBL/GenBank/DDBJ databases">
        <title>Metagenome Assembled Genome of Zalaria obscura JY119.</title>
        <authorList>
            <person name="Vighnesh L."/>
            <person name="Jagadeeshwari U."/>
            <person name="Venkata Ramana C."/>
            <person name="Sasikala C."/>
        </authorList>
    </citation>
    <scope>NUCLEOTIDE SEQUENCE</scope>
    <source>
        <strain evidence="1">JY119</strain>
    </source>
</reference>
<evidence type="ECO:0000313" key="1">
    <source>
        <dbReference type="EMBL" id="KAK8211342.1"/>
    </source>
</evidence>
<dbReference type="EMBL" id="JAMKPW020000014">
    <property type="protein sequence ID" value="KAK8211342.1"/>
    <property type="molecule type" value="Genomic_DNA"/>
</dbReference>
<gene>
    <name evidence="1" type="ORF">M8818_003309</name>
</gene>